<keyword evidence="2" id="KW-0378">Hydrolase</keyword>
<name>A0A1G2K8I5_9BACT</name>
<evidence type="ECO:0000256" key="1">
    <source>
        <dbReference type="ARBA" id="ARBA00022670"/>
    </source>
</evidence>
<accession>A0A1G2K8I5</accession>
<gene>
    <name evidence="6" type="ORF">A2633_00395</name>
</gene>
<feature type="region of interest" description="Disordered" evidence="3">
    <location>
        <begin position="1"/>
        <end position="20"/>
    </location>
</feature>
<dbReference type="InterPro" id="IPR001478">
    <property type="entry name" value="PDZ"/>
</dbReference>
<dbReference type="Gene3D" id="2.30.42.10">
    <property type="match status" value="1"/>
</dbReference>
<dbReference type="PANTHER" id="PTHR43343">
    <property type="entry name" value="PEPTIDASE S12"/>
    <property type="match status" value="1"/>
</dbReference>
<comment type="caution">
    <text evidence="6">The sequence shown here is derived from an EMBL/GenBank/DDBJ whole genome shotgun (WGS) entry which is preliminary data.</text>
</comment>
<sequence length="436" mass="47147">MEEEIKSSAEPAAGKEPAKPALEPHRITSVQLVLFAILLSFIVSVATTILTVLYFSEALTGGRDFNVFRQILPVKEFATKETNEKIIRQDELVVIVVKKASPSVVSIVASKDVPIYERQYVNPFPDDPFFNNFFKDFETPQENQKGTQRQEVSAGTGFIISADGLILTNKHVVSDTAAEYTVFLNDGTKVPAKVLARDPFQDLAVVKIEKENLRVLPFADSSAVDIGQGVIAIGNALGEFRNTVSVGIVSGLGRTVAAKGGDIGIENLDELIQTDAAINPGNSGGPLLNLHGEVIGINTAMASDAQNIGFAIPVNKAKRDIENVKTHGRIIYPFIGIRYAIITKAMQDEKKLSVDYGAILVSGDGEAAVVTGSPAEKAGLKEGDIILMIDRQKIDQDHTVGSIVQEHSVGDMVILKILRDKKEMNIDITLAERKGQ</sequence>
<dbReference type="EMBL" id="MHQC01000005">
    <property type="protein sequence ID" value="OGZ95742.1"/>
    <property type="molecule type" value="Genomic_DNA"/>
</dbReference>
<dbReference type="Proteomes" id="UP000177152">
    <property type="component" value="Unassembled WGS sequence"/>
</dbReference>
<dbReference type="GO" id="GO:0006508">
    <property type="term" value="P:proteolysis"/>
    <property type="evidence" value="ECO:0007669"/>
    <property type="project" value="UniProtKB-KW"/>
</dbReference>
<evidence type="ECO:0000256" key="3">
    <source>
        <dbReference type="SAM" id="MobiDB-lite"/>
    </source>
</evidence>
<evidence type="ECO:0000313" key="7">
    <source>
        <dbReference type="Proteomes" id="UP000177152"/>
    </source>
</evidence>
<dbReference type="SUPFAM" id="SSF50494">
    <property type="entry name" value="Trypsin-like serine proteases"/>
    <property type="match status" value="1"/>
</dbReference>
<dbReference type="Pfam" id="PF13365">
    <property type="entry name" value="Trypsin_2"/>
    <property type="match status" value="1"/>
</dbReference>
<keyword evidence="1" id="KW-0645">Protease</keyword>
<evidence type="ECO:0000256" key="2">
    <source>
        <dbReference type="ARBA" id="ARBA00022801"/>
    </source>
</evidence>
<dbReference type="Gene3D" id="2.40.10.120">
    <property type="match status" value="1"/>
</dbReference>
<dbReference type="Pfam" id="PF13180">
    <property type="entry name" value="PDZ_2"/>
    <property type="match status" value="1"/>
</dbReference>
<keyword evidence="4" id="KW-1133">Transmembrane helix</keyword>
<dbReference type="InterPro" id="IPR036034">
    <property type="entry name" value="PDZ_sf"/>
</dbReference>
<dbReference type="PANTHER" id="PTHR43343:SF3">
    <property type="entry name" value="PROTEASE DO-LIKE 8, CHLOROPLASTIC"/>
    <property type="match status" value="1"/>
</dbReference>
<keyword evidence="4" id="KW-0472">Membrane</keyword>
<feature type="transmembrane region" description="Helical" evidence="4">
    <location>
        <begin position="32"/>
        <end position="55"/>
    </location>
</feature>
<dbReference type="InterPro" id="IPR001940">
    <property type="entry name" value="Peptidase_S1C"/>
</dbReference>
<dbReference type="InterPro" id="IPR009003">
    <property type="entry name" value="Peptidase_S1_PA"/>
</dbReference>
<proteinExistence type="predicted"/>
<dbReference type="InterPro" id="IPR051201">
    <property type="entry name" value="Chloro_Bact_Ser_Proteases"/>
</dbReference>
<keyword evidence="4" id="KW-0812">Transmembrane</keyword>
<evidence type="ECO:0000256" key="4">
    <source>
        <dbReference type="SAM" id="Phobius"/>
    </source>
</evidence>
<reference evidence="6 7" key="1">
    <citation type="journal article" date="2016" name="Nat. Commun.">
        <title>Thousands of microbial genomes shed light on interconnected biogeochemical processes in an aquifer system.</title>
        <authorList>
            <person name="Anantharaman K."/>
            <person name="Brown C.T."/>
            <person name="Hug L.A."/>
            <person name="Sharon I."/>
            <person name="Castelle C.J."/>
            <person name="Probst A.J."/>
            <person name="Thomas B.C."/>
            <person name="Singh A."/>
            <person name="Wilkins M.J."/>
            <person name="Karaoz U."/>
            <person name="Brodie E.L."/>
            <person name="Williams K.H."/>
            <person name="Hubbard S.S."/>
            <person name="Banfield J.F."/>
        </authorList>
    </citation>
    <scope>NUCLEOTIDE SEQUENCE [LARGE SCALE GENOMIC DNA]</scope>
</reference>
<evidence type="ECO:0000259" key="5">
    <source>
        <dbReference type="SMART" id="SM00228"/>
    </source>
</evidence>
<dbReference type="AlphaFoldDB" id="A0A1G2K8I5"/>
<protein>
    <recommendedName>
        <fullName evidence="5">PDZ domain-containing protein</fullName>
    </recommendedName>
</protein>
<dbReference type="PRINTS" id="PR00834">
    <property type="entry name" value="PROTEASES2C"/>
</dbReference>
<dbReference type="SUPFAM" id="SSF50156">
    <property type="entry name" value="PDZ domain-like"/>
    <property type="match status" value="1"/>
</dbReference>
<dbReference type="SMART" id="SM00228">
    <property type="entry name" value="PDZ"/>
    <property type="match status" value="1"/>
</dbReference>
<dbReference type="GO" id="GO:0004252">
    <property type="term" value="F:serine-type endopeptidase activity"/>
    <property type="evidence" value="ECO:0007669"/>
    <property type="project" value="InterPro"/>
</dbReference>
<feature type="domain" description="PDZ" evidence="5">
    <location>
        <begin position="357"/>
        <end position="421"/>
    </location>
</feature>
<evidence type="ECO:0000313" key="6">
    <source>
        <dbReference type="EMBL" id="OGZ95742.1"/>
    </source>
</evidence>
<organism evidence="6 7">
    <name type="scientific">Candidatus Sungbacteria bacterium RIFCSPHIGHO2_01_FULL_47_32</name>
    <dbReference type="NCBI Taxonomy" id="1802264"/>
    <lineage>
        <taxon>Bacteria</taxon>
        <taxon>Candidatus Sungiibacteriota</taxon>
    </lineage>
</organism>